<evidence type="ECO:0000256" key="3">
    <source>
        <dbReference type="ARBA" id="ARBA00022741"/>
    </source>
</evidence>
<dbReference type="PANTHER" id="PTHR43085">
    <property type="entry name" value="HEXOKINASE FAMILY MEMBER"/>
    <property type="match status" value="1"/>
</dbReference>
<dbReference type="EMBL" id="QMFB01000043">
    <property type="protein sequence ID" value="RAV10477.1"/>
    <property type="molecule type" value="Genomic_DNA"/>
</dbReference>
<protein>
    <submittedName>
        <fullName evidence="8">Carbohydrate kinase</fullName>
    </submittedName>
</protein>
<comment type="caution">
    <text evidence="8">The sequence shown here is derived from an EMBL/GenBank/DDBJ whole genome shotgun (WGS) entry which is preliminary data.</text>
</comment>
<gene>
    <name evidence="8" type="ORF">DQG23_37790</name>
</gene>
<feature type="domain" description="Carbohydrate kinase PfkB" evidence="7">
    <location>
        <begin position="3"/>
        <end position="310"/>
    </location>
</feature>
<dbReference type="OrthoDB" id="9813569at2"/>
<evidence type="ECO:0000256" key="5">
    <source>
        <dbReference type="ARBA" id="ARBA00022840"/>
    </source>
</evidence>
<dbReference type="SUPFAM" id="SSF53613">
    <property type="entry name" value="Ribokinase-like"/>
    <property type="match status" value="1"/>
</dbReference>
<proteinExistence type="inferred from homology"/>
<dbReference type="Pfam" id="PF00294">
    <property type="entry name" value="PfkB"/>
    <property type="match status" value="1"/>
</dbReference>
<dbReference type="InterPro" id="IPR002173">
    <property type="entry name" value="Carboh/pur_kinase_PfkB_CS"/>
</dbReference>
<dbReference type="Proteomes" id="UP000250369">
    <property type="component" value="Unassembled WGS sequence"/>
</dbReference>
<dbReference type="CDD" id="cd01167">
    <property type="entry name" value="bac_FRK"/>
    <property type="match status" value="1"/>
</dbReference>
<dbReference type="PANTHER" id="PTHR43085:SF1">
    <property type="entry name" value="PSEUDOURIDINE KINASE-RELATED"/>
    <property type="match status" value="1"/>
</dbReference>
<accession>A0A329M0L9</accession>
<name>A0A329M0L9_9BACL</name>
<keyword evidence="9" id="KW-1185">Reference proteome</keyword>
<organism evidence="8 9">
    <name type="scientific">Paenibacillus contaminans</name>
    <dbReference type="NCBI Taxonomy" id="450362"/>
    <lineage>
        <taxon>Bacteria</taxon>
        <taxon>Bacillati</taxon>
        <taxon>Bacillota</taxon>
        <taxon>Bacilli</taxon>
        <taxon>Bacillales</taxon>
        <taxon>Paenibacillaceae</taxon>
        <taxon>Paenibacillus</taxon>
    </lineage>
</organism>
<dbReference type="InterPro" id="IPR050306">
    <property type="entry name" value="PfkB_Carbo_kinase"/>
</dbReference>
<evidence type="ECO:0000256" key="4">
    <source>
        <dbReference type="ARBA" id="ARBA00022777"/>
    </source>
</evidence>
<dbReference type="InterPro" id="IPR011611">
    <property type="entry name" value="PfkB_dom"/>
</dbReference>
<evidence type="ECO:0000259" key="7">
    <source>
        <dbReference type="Pfam" id="PF00294"/>
    </source>
</evidence>
<dbReference type="InterPro" id="IPR002139">
    <property type="entry name" value="Ribo/fructo_kinase"/>
</dbReference>
<keyword evidence="2 6" id="KW-0808">Transferase</keyword>
<keyword evidence="4 6" id="KW-0418">Kinase</keyword>
<dbReference type="RefSeq" id="WP_113036224.1">
    <property type="nucleotide sequence ID" value="NZ_QMFB01000043.1"/>
</dbReference>
<dbReference type="GO" id="GO:0008865">
    <property type="term" value="F:fructokinase activity"/>
    <property type="evidence" value="ECO:0007669"/>
    <property type="project" value="UniProtKB-ARBA"/>
</dbReference>
<evidence type="ECO:0000256" key="1">
    <source>
        <dbReference type="ARBA" id="ARBA00010688"/>
    </source>
</evidence>
<dbReference type="InterPro" id="IPR029056">
    <property type="entry name" value="Ribokinase-like"/>
</dbReference>
<keyword evidence="3" id="KW-0547">Nucleotide-binding</keyword>
<evidence type="ECO:0000313" key="8">
    <source>
        <dbReference type="EMBL" id="RAV10477.1"/>
    </source>
</evidence>
<evidence type="ECO:0000256" key="2">
    <source>
        <dbReference type="ARBA" id="ARBA00022679"/>
    </source>
</evidence>
<evidence type="ECO:0000313" key="9">
    <source>
        <dbReference type="Proteomes" id="UP000250369"/>
    </source>
</evidence>
<evidence type="ECO:0000256" key="6">
    <source>
        <dbReference type="RuleBase" id="RU003704"/>
    </source>
</evidence>
<dbReference type="GO" id="GO:0006000">
    <property type="term" value="P:fructose metabolic process"/>
    <property type="evidence" value="ECO:0007669"/>
    <property type="project" value="UniProtKB-ARBA"/>
</dbReference>
<dbReference type="Gene3D" id="3.40.1190.20">
    <property type="match status" value="1"/>
</dbReference>
<comment type="similarity">
    <text evidence="1 6">Belongs to the carbohydrate kinase PfkB family.</text>
</comment>
<dbReference type="GO" id="GO:0005524">
    <property type="term" value="F:ATP binding"/>
    <property type="evidence" value="ECO:0007669"/>
    <property type="project" value="UniProtKB-KW"/>
</dbReference>
<dbReference type="AlphaFoldDB" id="A0A329M0L9"/>
<dbReference type="PRINTS" id="PR00990">
    <property type="entry name" value="RIBOKINASE"/>
</dbReference>
<sequence length="321" mass="34872">MYDVVALGEYLIDFLPAGRSEAGQPLFERNPGGAPVNVLAALARMGKKTAFIGKVGQDPFGEYLREVLVEQRIDVGGLVFAAHAHTTMAFVQLDDRGERSFHFCRQPGADQELRWEEIDKGLLEKTGFFHFGSISMTAEPSYSATLQAVRHAKAHGAVISYDPNLRPALWNGEAHARGAIEEGLRHADLVKISQEELLFLTGTDDLEAGAKQLAERFPALKLLLVTLGAEGTFYCRADARTGLVPAFEVRTVDTTGAGDGFFGAFLYQAAERGKALDTWDKQELEEAIVFANAAGALATTRKGAIPAMPAKEEITRLMNGM</sequence>
<keyword evidence="5" id="KW-0067">ATP-binding</keyword>
<reference evidence="8 9" key="1">
    <citation type="journal article" date="2009" name="Int. J. Syst. Evol. Microbiol.">
        <title>Paenibacillus contaminans sp. nov., isolated from a contaminated laboratory plate.</title>
        <authorList>
            <person name="Chou J.H."/>
            <person name="Lee J.H."/>
            <person name="Lin M.C."/>
            <person name="Chang P.S."/>
            <person name="Arun A.B."/>
            <person name="Young C.C."/>
            <person name="Chen W.M."/>
        </authorList>
    </citation>
    <scope>NUCLEOTIDE SEQUENCE [LARGE SCALE GENOMIC DNA]</scope>
    <source>
        <strain evidence="8 9">CKOBP-6</strain>
    </source>
</reference>
<dbReference type="PROSITE" id="PS00584">
    <property type="entry name" value="PFKB_KINASES_2"/>
    <property type="match status" value="1"/>
</dbReference>